<dbReference type="AlphaFoldDB" id="A0A0G0H0M3"/>
<proteinExistence type="predicted"/>
<accession>A0A0G0H0M3</accession>
<dbReference type="InterPro" id="IPR051404">
    <property type="entry name" value="TA_system_antitoxin"/>
</dbReference>
<name>A0A0G0H0M3_9BACT</name>
<dbReference type="Proteomes" id="UP000033876">
    <property type="component" value="Unassembled WGS sequence"/>
</dbReference>
<dbReference type="Pfam" id="PF15919">
    <property type="entry name" value="HicB_lk_antitox"/>
    <property type="match status" value="1"/>
</dbReference>
<evidence type="ECO:0000313" key="3">
    <source>
        <dbReference type="Proteomes" id="UP000033876"/>
    </source>
</evidence>
<feature type="domain" description="HicB-like antitoxin of toxin-antitoxin system" evidence="1">
    <location>
        <begin position="13"/>
        <end position="67"/>
    </location>
</feature>
<protein>
    <recommendedName>
        <fullName evidence="1">HicB-like antitoxin of toxin-antitoxin system domain-containing protein</fullName>
    </recommendedName>
</protein>
<sequence>MKIIKGKALQFNVIFRPETEGGFTASVPSLPGCVTYGKDLKEAKNMITDAINGYLFSLKKHGQKVQSDEESFVSLISLNFSGVKSNA</sequence>
<organism evidence="2 3">
    <name type="scientific">Candidatus Nomurabacteria bacterium GW2011_GWB1_37_5</name>
    <dbReference type="NCBI Taxonomy" id="1618742"/>
    <lineage>
        <taxon>Bacteria</taxon>
        <taxon>Candidatus Nomuraibacteriota</taxon>
    </lineage>
</organism>
<dbReference type="EMBL" id="LBTF01000006">
    <property type="protein sequence ID" value="KKQ35732.1"/>
    <property type="molecule type" value="Genomic_DNA"/>
</dbReference>
<dbReference type="InterPro" id="IPR031807">
    <property type="entry name" value="HicB-like"/>
</dbReference>
<evidence type="ECO:0000313" key="2">
    <source>
        <dbReference type="EMBL" id="KKQ35732.1"/>
    </source>
</evidence>
<comment type="caution">
    <text evidence="2">The sequence shown here is derived from an EMBL/GenBank/DDBJ whole genome shotgun (WGS) entry which is preliminary data.</text>
</comment>
<reference evidence="2 3" key="1">
    <citation type="journal article" date="2015" name="Nature">
        <title>rRNA introns, odd ribosomes, and small enigmatic genomes across a large radiation of phyla.</title>
        <authorList>
            <person name="Brown C.T."/>
            <person name="Hug L.A."/>
            <person name="Thomas B.C."/>
            <person name="Sharon I."/>
            <person name="Castelle C.J."/>
            <person name="Singh A."/>
            <person name="Wilkins M.J."/>
            <person name="Williams K.H."/>
            <person name="Banfield J.F."/>
        </authorList>
    </citation>
    <scope>NUCLEOTIDE SEQUENCE [LARGE SCALE GENOMIC DNA]</scope>
</reference>
<dbReference type="SUPFAM" id="SSF143100">
    <property type="entry name" value="TTHA1013/TTHA0281-like"/>
    <property type="match status" value="1"/>
</dbReference>
<evidence type="ECO:0000259" key="1">
    <source>
        <dbReference type="Pfam" id="PF15919"/>
    </source>
</evidence>
<dbReference type="Gene3D" id="3.30.160.250">
    <property type="match status" value="1"/>
</dbReference>
<dbReference type="InterPro" id="IPR035069">
    <property type="entry name" value="TTHA1013/TTHA0281-like"/>
</dbReference>
<gene>
    <name evidence="2" type="ORF">US50_C0006G0005</name>
</gene>
<dbReference type="PANTHER" id="PTHR34504">
    <property type="entry name" value="ANTITOXIN HICB"/>
    <property type="match status" value="1"/>
</dbReference>
<dbReference type="PANTHER" id="PTHR34504:SF2">
    <property type="entry name" value="UPF0150 PROTEIN SSL0259"/>
    <property type="match status" value="1"/>
</dbReference>